<reference evidence="3" key="1">
    <citation type="submission" date="2022-04" db="EMBL/GenBank/DDBJ databases">
        <title>Lysobacter sp. CAU 1642 isolated from sea sand.</title>
        <authorList>
            <person name="Kim W."/>
        </authorList>
    </citation>
    <scope>NUCLEOTIDE SEQUENCE</scope>
    <source>
        <strain evidence="3">CAU 1642</strain>
    </source>
</reference>
<feature type="signal peptide" evidence="2">
    <location>
        <begin position="1"/>
        <end position="27"/>
    </location>
</feature>
<proteinExistence type="predicted"/>
<keyword evidence="2" id="KW-0732">Signal</keyword>
<feature type="chain" id="PRO_5046191101" evidence="2">
    <location>
        <begin position="28"/>
        <end position="115"/>
    </location>
</feature>
<accession>A0ABT0GI75</accession>
<name>A0ABT0GI75_9GAMM</name>
<evidence type="ECO:0000313" key="4">
    <source>
        <dbReference type="Proteomes" id="UP001431449"/>
    </source>
</evidence>
<organism evidence="3 4">
    <name type="scientific">Pseudomarimonas salicorniae</name>
    <dbReference type="NCBI Taxonomy" id="2933270"/>
    <lineage>
        <taxon>Bacteria</taxon>
        <taxon>Pseudomonadati</taxon>
        <taxon>Pseudomonadota</taxon>
        <taxon>Gammaproteobacteria</taxon>
        <taxon>Lysobacterales</taxon>
        <taxon>Lysobacteraceae</taxon>
        <taxon>Pseudomarimonas</taxon>
    </lineage>
</organism>
<dbReference type="RefSeq" id="WP_248208970.1">
    <property type="nucleotide sequence ID" value="NZ_JALNMH010000008.1"/>
</dbReference>
<feature type="region of interest" description="Disordered" evidence="1">
    <location>
        <begin position="35"/>
        <end position="58"/>
    </location>
</feature>
<protein>
    <submittedName>
        <fullName evidence="3">CopL family metal-binding regulatory protein</fullName>
    </submittedName>
</protein>
<evidence type="ECO:0000256" key="2">
    <source>
        <dbReference type="SAM" id="SignalP"/>
    </source>
</evidence>
<gene>
    <name evidence="3" type="ORF">M0G41_10215</name>
</gene>
<keyword evidence="4" id="KW-1185">Reference proteome</keyword>
<sequence length="115" mass="12211">MLSLILRCWVLVAVLLAGLGTPWWSHAQTADAAPALAQNEDCHDHEEPPVEVPPAHTHDGSCAGMACECGCVLPPLLVADRQMLPAPRPGARTAHERSVDTPRPATSAPFRPPIA</sequence>
<evidence type="ECO:0000256" key="1">
    <source>
        <dbReference type="SAM" id="MobiDB-lite"/>
    </source>
</evidence>
<evidence type="ECO:0000313" key="3">
    <source>
        <dbReference type="EMBL" id="MCK7594047.1"/>
    </source>
</evidence>
<feature type="region of interest" description="Disordered" evidence="1">
    <location>
        <begin position="84"/>
        <end position="115"/>
    </location>
</feature>
<dbReference type="NCBIfam" id="NF033807">
    <property type="entry name" value="CopL_fam"/>
    <property type="match status" value="1"/>
</dbReference>
<comment type="caution">
    <text evidence="3">The sequence shown here is derived from an EMBL/GenBank/DDBJ whole genome shotgun (WGS) entry which is preliminary data.</text>
</comment>
<dbReference type="Proteomes" id="UP001431449">
    <property type="component" value="Unassembled WGS sequence"/>
</dbReference>
<dbReference type="EMBL" id="JALNMH010000008">
    <property type="protein sequence ID" value="MCK7594047.1"/>
    <property type="molecule type" value="Genomic_DNA"/>
</dbReference>
<dbReference type="InterPro" id="IPR048034">
    <property type="entry name" value="CopL-like"/>
</dbReference>